<dbReference type="Gene3D" id="3.40.50.720">
    <property type="entry name" value="NAD(P)-binding Rossmann-like Domain"/>
    <property type="match status" value="1"/>
</dbReference>
<dbReference type="Proteomes" id="UP000004778">
    <property type="component" value="Unassembled WGS sequence"/>
</dbReference>
<dbReference type="GO" id="GO:0016491">
    <property type="term" value="F:oxidoreductase activity"/>
    <property type="evidence" value="ECO:0007669"/>
    <property type="project" value="UniProtKB-KW"/>
</dbReference>
<dbReference type="GO" id="GO:0000166">
    <property type="term" value="F:nucleotide binding"/>
    <property type="evidence" value="ECO:0007669"/>
    <property type="project" value="InterPro"/>
</dbReference>
<dbReference type="PANTHER" id="PTHR43818">
    <property type="entry name" value="BCDNA.GH03377"/>
    <property type="match status" value="1"/>
</dbReference>
<protein>
    <submittedName>
        <fullName evidence="4">Oxidoreductase, NAD-binding domain protein</fullName>
    </submittedName>
</protein>
<proteinExistence type="predicted"/>
<dbReference type="SUPFAM" id="SSF51735">
    <property type="entry name" value="NAD(P)-binding Rossmann-fold domains"/>
    <property type="match status" value="1"/>
</dbReference>
<dbReference type="HOGENOM" id="CLU_1536853_0_0_11"/>
<dbReference type="PANTHER" id="PTHR43818:SF11">
    <property type="entry name" value="BCDNA.GH03377"/>
    <property type="match status" value="1"/>
</dbReference>
<dbReference type="Pfam" id="PF01408">
    <property type="entry name" value="GFO_IDH_MocA"/>
    <property type="match status" value="1"/>
</dbReference>
<evidence type="ECO:0000256" key="2">
    <source>
        <dbReference type="SAM" id="MobiDB-lite"/>
    </source>
</evidence>
<evidence type="ECO:0000313" key="5">
    <source>
        <dbReference type="Proteomes" id="UP000004778"/>
    </source>
</evidence>
<dbReference type="EMBL" id="ACFH01000109">
    <property type="protein sequence ID" value="EEH65553.1"/>
    <property type="molecule type" value="Genomic_DNA"/>
</dbReference>
<accession>C0W6M9</accession>
<evidence type="ECO:0000313" key="4">
    <source>
        <dbReference type="EMBL" id="EEH65553.1"/>
    </source>
</evidence>
<sequence length="174" mass="18077">MAKKTIGVGVVSLGWMGRLHARSYRSVSERFPELGVEARLVAAADPIEEVQRAAVEDLGFERAYADYHELLADPEIDVVSICSPNFLHAEIALAAIEAGKPFWIEKPMGVSAEQARTVAQAAEKAGRSPPSASTTATPPPSSTCASSCAPASSAASPTCACGSSPTTTPPPWGP</sequence>
<dbReference type="InterPro" id="IPR000683">
    <property type="entry name" value="Gfo/Idh/MocA-like_OxRdtase_N"/>
</dbReference>
<evidence type="ECO:0000259" key="3">
    <source>
        <dbReference type="Pfam" id="PF01408"/>
    </source>
</evidence>
<dbReference type="InterPro" id="IPR036291">
    <property type="entry name" value="NAD(P)-bd_dom_sf"/>
</dbReference>
<feature type="compositionally biased region" description="Low complexity" evidence="2">
    <location>
        <begin position="128"/>
        <end position="166"/>
    </location>
</feature>
<dbReference type="eggNOG" id="COG0673">
    <property type="taxonomic scope" value="Bacteria"/>
</dbReference>
<feature type="region of interest" description="Disordered" evidence="2">
    <location>
        <begin position="115"/>
        <end position="174"/>
    </location>
</feature>
<feature type="domain" description="Gfo/Idh/MocA-like oxidoreductase N-terminal" evidence="3">
    <location>
        <begin position="7"/>
        <end position="127"/>
    </location>
</feature>
<organism evidence="4 5">
    <name type="scientific">Actinomyces urogenitalis DSM 15434</name>
    <dbReference type="NCBI Taxonomy" id="525246"/>
    <lineage>
        <taxon>Bacteria</taxon>
        <taxon>Bacillati</taxon>
        <taxon>Actinomycetota</taxon>
        <taxon>Actinomycetes</taxon>
        <taxon>Actinomycetales</taxon>
        <taxon>Actinomycetaceae</taxon>
        <taxon>Actinomyces</taxon>
    </lineage>
</organism>
<keyword evidence="5" id="KW-1185">Reference proteome</keyword>
<name>C0W6M9_9ACTO</name>
<reference evidence="4 5" key="1">
    <citation type="submission" date="2009-01" db="EMBL/GenBank/DDBJ databases">
        <authorList>
            <person name="Qin X."/>
            <person name="Bachman B."/>
            <person name="Battles P."/>
            <person name="Bell A."/>
            <person name="Bess C."/>
            <person name="Bickham C."/>
            <person name="Chaboub L."/>
            <person name="Chen D."/>
            <person name="Coyle M."/>
            <person name="Deiros D.R."/>
            <person name="Dinh H."/>
            <person name="Forbes L."/>
            <person name="Fowler G."/>
            <person name="Francisco L."/>
            <person name="Fu Q."/>
            <person name="Gubbala S."/>
            <person name="Hale W."/>
            <person name="Han Y."/>
            <person name="Hemphill L."/>
            <person name="Highlander S.K."/>
            <person name="Hirani K."/>
            <person name="Hogues M."/>
            <person name="Jackson L."/>
            <person name="Jakkamsetti A."/>
            <person name="Javaid M."/>
            <person name="Jiang H."/>
            <person name="Korchina V."/>
            <person name="Kovar C."/>
            <person name="Lara F."/>
            <person name="Lee S."/>
            <person name="Mata R."/>
            <person name="Mathew T."/>
            <person name="Moen C."/>
            <person name="Morales K."/>
            <person name="Munidasa M."/>
            <person name="Nazareth L."/>
            <person name="Ngo R."/>
            <person name="Nguyen L."/>
            <person name="Okwuonu G."/>
            <person name="Ongeri F."/>
            <person name="Patil S."/>
            <person name="Petrosino J."/>
            <person name="Pham C."/>
            <person name="Pham P."/>
            <person name="Pu L.-L."/>
            <person name="Puazo M."/>
            <person name="Raj R."/>
            <person name="Reid J."/>
            <person name="Rouhana J."/>
            <person name="Saada N."/>
            <person name="Shang Y."/>
            <person name="Simmons D."/>
            <person name="Thornton R."/>
            <person name="Warren J."/>
            <person name="Weissenberger G."/>
            <person name="Zhang J."/>
            <person name="Zhang L."/>
            <person name="Zhou C."/>
            <person name="Zhu D."/>
            <person name="Muzny D."/>
            <person name="Worley K."/>
            <person name="Gibbs R."/>
        </authorList>
    </citation>
    <scope>NUCLEOTIDE SEQUENCE [LARGE SCALE GENOMIC DNA]</scope>
    <source>
        <strain evidence="4 5">DSM 15434</strain>
    </source>
</reference>
<evidence type="ECO:0000256" key="1">
    <source>
        <dbReference type="ARBA" id="ARBA00023002"/>
    </source>
</evidence>
<gene>
    <name evidence="4" type="ORF">HMPREF0058_1523</name>
</gene>
<comment type="caution">
    <text evidence="4">The sequence shown here is derived from an EMBL/GenBank/DDBJ whole genome shotgun (WGS) entry which is preliminary data.</text>
</comment>
<keyword evidence="1" id="KW-0560">Oxidoreductase</keyword>
<dbReference type="AlphaFoldDB" id="C0W6M9"/>
<dbReference type="InterPro" id="IPR050463">
    <property type="entry name" value="Gfo/Idh/MocA_oxidrdct_glycsds"/>
</dbReference>